<dbReference type="FunFam" id="2.60.40.10:FF:001145">
    <property type="entry name" value="Jitterbug, isoform I"/>
    <property type="match status" value="1"/>
</dbReference>
<feature type="repeat" description="Filamin" evidence="3">
    <location>
        <begin position="544"/>
        <end position="638"/>
    </location>
</feature>
<reference evidence="4" key="1">
    <citation type="submission" date="2020-11" db="EMBL/GenBank/DDBJ databases">
        <authorList>
            <person name="Tran Van P."/>
        </authorList>
    </citation>
    <scope>NUCLEOTIDE SEQUENCE</scope>
</reference>
<evidence type="ECO:0000256" key="1">
    <source>
        <dbReference type="ARBA" id="ARBA00009238"/>
    </source>
</evidence>
<dbReference type="PROSITE" id="PS50194">
    <property type="entry name" value="FILAMIN_REPEAT"/>
    <property type="match status" value="10"/>
</dbReference>
<dbReference type="PANTHER" id="PTHR38537:SF16">
    <property type="entry name" value="CALPONIN-HOMOLOGY (CH) DOMAIN-CONTAINING PROTEIN"/>
    <property type="match status" value="1"/>
</dbReference>
<dbReference type="SMART" id="SM00557">
    <property type="entry name" value="IG_FLMN"/>
    <property type="match status" value="10"/>
</dbReference>
<feature type="repeat" description="Filamin" evidence="3">
    <location>
        <begin position="829"/>
        <end position="907"/>
    </location>
</feature>
<feature type="repeat" description="Filamin" evidence="3">
    <location>
        <begin position="1"/>
        <end position="90"/>
    </location>
</feature>
<evidence type="ECO:0008006" key="6">
    <source>
        <dbReference type="Google" id="ProtNLM"/>
    </source>
</evidence>
<feature type="repeat" description="Filamin" evidence="3">
    <location>
        <begin position="275"/>
        <end position="365"/>
    </location>
</feature>
<accession>A0A7R9KF63</accession>
<dbReference type="Gene3D" id="2.60.40.10">
    <property type="entry name" value="Immunoglobulins"/>
    <property type="match status" value="10"/>
</dbReference>
<dbReference type="AlphaFoldDB" id="A0A7R9KF63"/>
<feature type="repeat" description="Filamin" evidence="3">
    <location>
        <begin position="100"/>
        <end position="177"/>
    </location>
</feature>
<protein>
    <recommendedName>
        <fullName evidence="6">Filamin</fullName>
    </recommendedName>
</protein>
<dbReference type="OrthoDB" id="18740at2759"/>
<dbReference type="SUPFAM" id="SSF81296">
    <property type="entry name" value="E set domains"/>
    <property type="match status" value="10"/>
</dbReference>
<feature type="repeat" description="Filamin" evidence="3">
    <location>
        <begin position="197"/>
        <end position="277"/>
    </location>
</feature>
<dbReference type="Proteomes" id="UP000759131">
    <property type="component" value="Unassembled WGS sequence"/>
</dbReference>
<comment type="similarity">
    <text evidence="1">Belongs to the filamin family.</text>
</comment>
<dbReference type="InterPro" id="IPR044801">
    <property type="entry name" value="Filamin"/>
</dbReference>
<name>A0A7R9KF63_9ACAR</name>
<dbReference type="EMBL" id="CAJPIZ010000750">
    <property type="protein sequence ID" value="CAG2102208.1"/>
    <property type="molecule type" value="Genomic_DNA"/>
</dbReference>
<evidence type="ECO:0000313" key="4">
    <source>
        <dbReference type="EMBL" id="CAD7621778.1"/>
    </source>
</evidence>
<proteinExistence type="inferred from homology"/>
<dbReference type="InterPro" id="IPR001298">
    <property type="entry name" value="Filamin/ABP280_rpt"/>
</dbReference>
<dbReference type="InterPro" id="IPR014756">
    <property type="entry name" value="Ig_E-set"/>
</dbReference>
<dbReference type="GO" id="GO:0051015">
    <property type="term" value="F:actin filament binding"/>
    <property type="evidence" value="ECO:0007669"/>
    <property type="project" value="InterPro"/>
</dbReference>
<keyword evidence="2" id="KW-0677">Repeat</keyword>
<feature type="repeat" description="Filamin" evidence="3">
    <location>
        <begin position="724"/>
        <end position="818"/>
    </location>
</feature>
<evidence type="ECO:0000256" key="2">
    <source>
        <dbReference type="ARBA" id="ARBA00022737"/>
    </source>
</evidence>
<keyword evidence="5" id="KW-1185">Reference proteome</keyword>
<feature type="repeat" description="Filamin" evidence="3">
    <location>
        <begin position="636"/>
        <end position="726"/>
    </location>
</feature>
<organism evidence="4">
    <name type="scientific">Medioppia subpectinata</name>
    <dbReference type="NCBI Taxonomy" id="1979941"/>
    <lineage>
        <taxon>Eukaryota</taxon>
        <taxon>Metazoa</taxon>
        <taxon>Ecdysozoa</taxon>
        <taxon>Arthropoda</taxon>
        <taxon>Chelicerata</taxon>
        <taxon>Arachnida</taxon>
        <taxon>Acari</taxon>
        <taxon>Acariformes</taxon>
        <taxon>Sarcoptiformes</taxon>
        <taxon>Oribatida</taxon>
        <taxon>Brachypylina</taxon>
        <taxon>Oppioidea</taxon>
        <taxon>Oppiidae</taxon>
        <taxon>Medioppia</taxon>
    </lineage>
</organism>
<dbReference type="Pfam" id="PF00630">
    <property type="entry name" value="Filamin"/>
    <property type="match status" value="9"/>
</dbReference>
<dbReference type="InterPro" id="IPR017868">
    <property type="entry name" value="Filamin/ABP280_repeat-like"/>
</dbReference>
<gene>
    <name evidence="4" type="ORF">OSB1V03_LOCUS2248</name>
</gene>
<dbReference type="InterPro" id="IPR013783">
    <property type="entry name" value="Ig-like_fold"/>
</dbReference>
<sequence>MRKVTANGNGLKLVPVKRPVLFTITAPGFDQDDIGIVVTAPSSREIPFRMDTIKAGHYEVEYITPEVGEHLIEVKALGKAIAGNPFHSLAYDSSKIKVGAIPNGVVANAVQFQIDCSEAGSGNLEILVNSGRVNSEVKNLGNHHFLASFVPQTVSLHTIEMKFNGEHVLGSPFKCQIFASHLPINSLSKKGLLKVQSLESFPVGQTHSFDISAPAVKKEDIVVSIVGPSKTTVQNRILDLQNDVFRVYFSVSIVGTYMFEINVNGQPLMTSAFSAKAYDISRISVSETPKNCLIGHKFEFQVDASQAGEGQLEIAVNDGEVPNQVQVLGNGKCLVNFTPESLIPHIVDIKFNGENVPGCPFVCEISDATQFNVDVSHIELIPVGMPARFSITSSAPIQNQSIRTTITSPTGKQIAVNIEYIEGCVCEFIPLEVGPHIISIEHCNRLVSSSPLVVKSYDAKKVLVTPVSSGSIGKPIQFIVDASNSGEGNLEIAVNAKGENIITQVHPMGGAKFGVSFVANENSDHIVSITFNGQPVSGSPFVVHINPEMNKVSVSGTALHFAPVDKPAILAVHNVLSENDLFPKITGPTGQSVPMTLQRDVDSGVTNIEFLPAIPGEYLIQLKHKGVPIPGSPFSSKIYDIKRIRVKEIPREIVSGKAVTFIVEASNAGPGNLEVIVNNGKVPSTPKALGSSLYAITFVPKDTEDHNIDIKFNGEAVPGSPFTCSVLDASKVTINRDGLEKVAVLTTAKFSIETNGTSLSENNVLILGPTHKTLRAVLNGDPQNGYQIEFTPTEVGDHAIDVKVGGSSVPNCPFLVKAYDSKNVRISEITSGTVGKPIYFSIDASAAGAGNLEIIVSANGRNVPNYVQSEGNAKFRVNFKPTEPNTHVLSVKFNGEPVPGSPYLVKVVDSTQSIISGHTLRMASLGKGVEFSVENRNDESSECKVVVT</sequence>
<dbReference type="PANTHER" id="PTHR38537">
    <property type="entry name" value="JITTERBUG, ISOFORM N"/>
    <property type="match status" value="1"/>
</dbReference>
<feature type="non-terminal residue" evidence="4">
    <location>
        <position position="948"/>
    </location>
</feature>
<dbReference type="GO" id="GO:0030036">
    <property type="term" value="P:actin cytoskeleton organization"/>
    <property type="evidence" value="ECO:0007669"/>
    <property type="project" value="InterPro"/>
</dbReference>
<evidence type="ECO:0000313" key="5">
    <source>
        <dbReference type="Proteomes" id="UP000759131"/>
    </source>
</evidence>
<feature type="repeat" description="Filamin" evidence="3">
    <location>
        <begin position="467"/>
        <end position="545"/>
    </location>
</feature>
<evidence type="ECO:0000256" key="3">
    <source>
        <dbReference type="PROSITE-ProRule" id="PRU00087"/>
    </source>
</evidence>
<dbReference type="EMBL" id="OC855325">
    <property type="protein sequence ID" value="CAD7621778.1"/>
    <property type="molecule type" value="Genomic_DNA"/>
</dbReference>
<feature type="repeat" description="Filamin" evidence="3">
    <location>
        <begin position="363"/>
        <end position="456"/>
    </location>
</feature>